<dbReference type="EMBL" id="CM044706">
    <property type="protein sequence ID" value="KAI5656473.1"/>
    <property type="molecule type" value="Genomic_DNA"/>
</dbReference>
<name>A0ACC0A6E7_CATRO</name>
<accession>A0ACC0A6E7</accession>
<protein>
    <submittedName>
        <fullName evidence="1">Uncharacterized protein</fullName>
    </submittedName>
</protein>
<proteinExistence type="predicted"/>
<evidence type="ECO:0000313" key="2">
    <source>
        <dbReference type="Proteomes" id="UP001060085"/>
    </source>
</evidence>
<comment type="caution">
    <text evidence="1">The sequence shown here is derived from an EMBL/GenBank/DDBJ whole genome shotgun (WGS) entry which is preliminary data.</text>
</comment>
<organism evidence="1 2">
    <name type="scientific">Catharanthus roseus</name>
    <name type="common">Madagascar periwinkle</name>
    <name type="synonym">Vinca rosea</name>
    <dbReference type="NCBI Taxonomy" id="4058"/>
    <lineage>
        <taxon>Eukaryota</taxon>
        <taxon>Viridiplantae</taxon>
        <taxon>Streptophyta</taxon>
        <taxon>Embryophyta</taxon>
        <taxon>Tracheophyta</taxon>
        <taxon>Spermatophyta</taxon>
        <taxon>Magnoliopsida</taxon>
        <taxon>eudicotyledons</taxon>
        <taxon>Gunneridae</taxon>
        <taxon>Pentapetalae</taxon>
        <taxon>asterids</taxon>
        <taxon>lamiids</taxon>
        <taxon>Gentianales</taxon>
        <taxon>Apocynaceae</taxon>
        <taxon>Rauvolfioideae</taxon>
        <taxon>Vinceae</taxon>
        <taxon>Catharanthinae</taxon>
        <taxon>Catharanthus</taxon>
    </lineage>
</organism>
<keyword evidence="2" id="KW-1185">Reference proteome</keyword>
<dbReference type="Proteomes" id="UP001060085">
    <property type="component" value="Linkage Group LG06"/>
</dbReference>
<gene>
    <name evidence="1" type="ORF">M9H77_25266</name>
</gene>
<evidence type="ECO:0000313" key="1">
    <source>
        <dbReference type="EMBL" id="KAI5656473.1"/>
    </source>
</evidence>
<sequence>MKYKDKDGKPFQQDRSSRTVPMAIMFVVLCGFSFYLGGIFCSQKDSFVANNVKDSVESPKATSLGSMQVKDVSFPDCGIEYQDYTPCTDPKRWKKYGTHRLTFLERHCPPAFERKECLVPPPDGYKTPIKWPKSKNECWYRNVPYDWINKQKSNQHWLKKEGEKFLFPGGGTMFPNGVSHYVDLMQDLIPGMKDGTIRTAIDTGCGVASWGGDLLDRNILTLSLAPRDNHEAQVQFALERGIPAILGIISTQRLPFPSNSFDMAHCSRCLIPWTEFGGIYLLEVHRILRPGGFWVLSGPPVNYENRWRGWNTTIEEQKSDYEKLQELLTSMCFKFYKKKDDIAVWQKSMDNDCYKKLDAPDNYPTRCDDGTEPDAAWYVPLRPCVVTPDKKLKKLGLKSLPKWPERLHTAPERVADVSGGSEGAFRHDDSKWKTRVKHYKKLLPAIGTDKIRNVMDMNTLYGGFAAAVIDSPLWVMNVVSSYAANTLPVVFDRGLIGTYHDWCEAFSTYPRTYDLLHLDGLFTAESHRCEMKYVLLEMDRILRPGGYAIIRESSYYVDAVATIGKGMKWGCRKEETEYSVEKEKILICQKKLWYSSKETSR</sequence>
<reference evidence="2" key="1">
    <citation type="journal article" date="2023" name="Nat. Plants">
        <title>Single-cell RNA sequencing provides a high-resolution roadmap for understanding the multicellular compartmentation of specialized metabolism.</title>
        <authorList>
            <person name="Sun S."/>
            <person name="Shen X."/>
            <person name="Li Y."/>
            <person name="Li Y."/>
            <person name="Wang S."/>
            <person name="Li R."/>
            <person name="Zhang H."/>
            <person name="Shen G."/>
            <person name="Guo B."/>
            <person name="Wei J."/>
            <person name="Xu J."/>
            <person name="St-Pierre B."/>
            <person name="Chen S."/>
            <person name="Sun C."/>
        </authorList>
    </citation>
    <scope>NUCLEOTIDE SEQUENCE [LARGE SCALE GENOMIC DNA]</scope>
</reference>